<evidence type="ECO:0000256" key="1">
    <source>
        <dbReference type="SAM" id="MobiDB-lite"/>
    </source>
</evidence>
<reference evidence="2 3" key="1">
    <citation type="journal article" date="2012" name="PLoS Pathog.">
        <title>Diverse lifestyles and strategies of plant pathogenesis encoded in the genomes of eighteen Dothideomycetes fungi.</title>
        <authorList>
            <person name="Ohm R.A."/>
            <person name="Feau N."/>
            <person name="Henrissat B."/>
            <person name="Schoch C.L."/>
            <person name="Horwitz B.A."/>
            <person name="Barry K.W."/>
            <person name="Condon B.J."/>
            <person name="Copeland A.C."/>
            <person name="Dhillon B."/>
            <person name="Glaser F."/>
            <person name="Hesse C.N."/>
            <person name="Kosti I."/>
            <person name="LaButti K."/>
            <person name="Lindquist E.A."/>
            <person name="Lucas S."/>
            <person name="Salamov A.A."/>
            <person name="Bradshaw R.E."/>
            <person name="Ciuffetti L."/>
            <person name="Hamelin R.C."/>
            <person name="Kema G.H.J."/>
            <person name="Lawrence C."/>
            <person name="Scott J.A."/>
            <person name="Spatafora J.W."/>
            <person name="Turgeon B.G."/>
            <person name="de Wit P.J.G.M."/>
            <person name="Zhong S."/>
            <person name="Goodwin S.B."/>
            <person name="Grigoriev I.V."/>
        </authorList>
    </citation>
    <scope>NUCLEOTIDE SEQUENCE [LARGE SCALE GENOMIC DNA]</scope>
    <source>
        <strain evidence="3">28A</strain>
    </source>
</reference>
<gene>
    <name evidence="2" type="ORF">SETTUDRAFT_38472</name>
</gene>
<dbReference type="GeneID" id="19404359"/>
<dbReference type="eggNOG" id="ENOG502SIPI">
    <property type="taxonomic scope" value="Eukaryota"/>
</dbReference>
<dbReference type="OrthoDB" id="415825at2759"/>
<dbReference type="STRING" id="671987.R0KKA1"/>
<name>R0KKA1_EXST2</name>
<feature type="compositionally biased region" description="Polar residues" evidence="1">
    <location>
        <begin position="1"/>
        <end position="15"/>
    </location>
</feature>
<feature type="region of interest" description="Disordered" evidence="1">
    <location>
        <begin position="66"/>
        <end position="85"/>
    </location>
</feature>
<dbReference type="RefSeq" id="XP_008023741.1">
    <property type="nucleotide sequence ID" value="XM_008025550.1"/>
</dbReference>
<dbReference type="EMBL" id="KB908537">
    <property type="protein sequence ID" value="EOA88417.1"/>
    <property type="molecule type" value="Genomic_DNA"/>
</dbReference>
<evidence type="ECO:0000313" key="2">
    <source>
        <dbReference type="EMBL" id="EOA88417.1"/>
    </source>
</evidence>
<accession>R0KKA1</accession>
<evidence type="ECO:0000313" key="3">
    <source>
        <dbReference type="Proteomes" id="UP000016935"/>
    </source>
</evidence>
<reference evidence="2 3" key="2">
    <citation type="journal article" date="2013" name="PLoS Genet.">
        <title>Comparative genome structure, secondary metabolite, and effector coding capacity across Cochliobolus pathogens.</title>
        <authorList>
            <person name="Condon B.J."/>
            <person name="Leng Y."/>
            <person name="Wu D."/>
            <person name="Bushley K.E."/>
            <person name="Ohm R.A."/>
            <person name="Otillar R."/>
            <person name="Martin J."/>
            <person name="Schackwitz W."/>
            <person name="Grimwood J."/>
            <person name="MohdZainudin N."/>
            <person name="Xue C."/>
            <person name="Wang R."/>
            <person name="Manning V.A."/>
            <person name="Dhillon B."/>
            <person name="Tu Z.J."/>
            <person name="Steffenson B.J."/>
            <person name="Salamov A."/>
            <person name="Sun H."/>
            <person name="Lowry S."/>
            <person name="LaButti K."/>
            <person name="Han J."/>
            <person name="Copeland A."/>
            <person name="Lindquist E."/>
            <person name="Barry K."/>
            <person name="Schmutz J."/>
            <person name="Baker S.E."/>
            <person name="Ciuffetti L.M."/>
            <person name="Grigoriev I.V."/>
            <person name="Zhong S."/>
            <person name="Turgeon B.G."/>
        </authorList>
    </citation>
    <scope>NUCLEOTIDE SEQUENCE [LARGE SCALE GENOMIC DNA]</scope>
    <source>
        <strain evidence="3">28A</strain>
    </source>
</reference>
<feature type="region of interest" description="Disordered" evidence="1">
    <location>
        <begin position="1"/>
        <end position="39"/>
    </location>
</feature>
<keyword evidence="3" id="KW-1185">Reference proteome</keyword>
<dbReference type="HOGENOM" id="CLU_021538_0_0_1"/>
<protein>
    <submittedName>
        <fullName evidence="2">Uncharacterized protein</fullName>
    </submittedName>
</protein>
<dbReference type="AlphaFoldDB" id="R0KKA1"/>
<dbReference type="PANTHER" id="PTHR37540:SF5">
    <property type="entry name" value="TRANSCRIPTION FACTOR DOMAIN-CONTAINING PROTEIN"/>
    <property type="match status" value="1"/>
</dbReference>
<feature type="compositionally biased region" description="Basic residues" evidence="1">
    <location>
        <begin position="67"/>
        <end position="81"/>
    </location>
</feature>
<proteinExistence type="predicted"/>
<feature type="compositionally biased region" description="Basic residues" evidence="1">
    <location>
        <begin position="23"/>
        <end position="32"/>
    </location>
</feature>
<organism evidence="2 3">
    <name type="scientific">Exserohilum turcicum (strain 28A)</name>
    <name type="common">Northern leaf blight fungus</name>
    <name type="synonym">Setosphaeria turcica</name>
    <dbReference type="NCBI Taxonomy" id="671987"/>
    <lineage>
        <taxon>Eukaryota</taxon>
        <taxon>Fungi</taxon>
        <taxon>Dikarya</taxon>
        <taxon>Ascomycota</taxon>
        <taxon>Pezizomycotina</taxon>
        <taxon>Dothideomycetes</taxon>
        <taxon>Pleosporomycetidae</taxon>
        <taxon>Pleosporales</taxon>
        <taxon>Pleosporineae</taxon>
        <taxon>Pleosporaceae</taxon>
        <taxon>Exserohilum</taxon>
    </lineage>
</organism>
<dbReference type="Proteomes" id="UP000016935">
    <property type="component" value="Unassembled WGS sequence"/>
</dbReference>
<sequence>MASTSSRPNAATNQCPPLENQLKKRAPRRRVKRDGPLQLQFLTATDPSDFKNEDTRRSVRSQAMVYHRSKPKKPAVLHQKRAGGPVTKKEPIISVFVDDHPGHTPGGLKGSVIRQQRHGNAIILKTGCDAHTSAALERGPQPHQRLPATRGLPRLAKGHVDSNGDEHTQSQEERVFRRFMARIANLYQVGDGVDPFRALPSFKSPEVDSLFLKRNCMRVFASDMFNVKWLPAMLSYPDVLLSSSIIAAVWLDLHEERTSDSKQTVLLKAEIFDMIKGRLQKASTQSSDSTIMIVMHLLTGEIFGSNERALRVHEHGLARLLLHRGGLSRLGNEPLAETCTACCFHGNLISEAEPLPAFATYQIAVDPILLDDSTIPESPLFCLRADFTTIANDSRCSPFTCDLLRDMRDLTNLFIAHESALEVQRRVSEVDAAYAKDSDVEYSSKVTAIRKRLTRLPSAHVSNLPTFNDWVYEACRITALIYAASIILRLPFSVTADPCQNPLVAELEASDCLGSGTSLLDMRLSETLYTVLQRTNIADLWNKMSGVFYWVSTVGAAAARSPSVIHETRQCQSRDEKWVRRCFAIFSTRTMIKLVFNHPKPVLLAQKRLLNIQRLIARHGEDHNAWKSEEKILVHGS</sequence>
<dbReference type="PANTHER" id="PTHR37540">
    <property type="entry name" value="TRANSCRIPTION FACTOR (ACR-2), PUTATIVE-RELATED-RELATED"/>
    <property type="match status" value="1"/>
</dbReference>